<dbReference type="AlphaFoldDB" id="A0AAN0S5R7"/>
<accession>A0AAN0S5R7</accession>
<dbReference type="PANTHER" id="PTHR19211">
    <property type="entry name" value="ATP-BINDING TRANSPORT PROTEIN-RELATED"/>
    <property type="match status" value="1"/>
</dbReference>
<evidence type="ECO:0000256" key="1">
    <source>
        <dbReference type="ARBA" id="ARBA00022737"/>
    </source>
</evidence>
<dbReference type="FunFam" id="3.40.50.300:FF:001320">
    <property type="entry name" value="Heme ABC transporter ATP-binding protein"/>
    <property type="match status" value="1"/>
</dbReference>
<dbReference type="InterPro" id="IPR050611">
    <property type="entry name" value="ABCF"/>
</dbReference>
<dbReference type="Gene3D" id="3.40.50.300">
    <property type="entry name" value="P-loop containing nucleotide triphosphate hydrolases"/>
    <property type="match status" value="2"/>
</dbReference>
<feature type="region of interest" description="Disordered" evidence="4">
    <location>
        <begin position="236"/>
        <end position="302"/>
    </location>
</feature>
<dbReference type="Proteomes" id="UP000029516">
    <property type="component" value="Chromosome"/>
</dbReference>
<name>A0AAN0S5R7_9ENTR</name>
<feature type="domain" description="ABC transporter" evidence="5">
    <location>
        <begin position="340"/>
        <end position="537"/>
    </location>
</feature>
<keyword evidence="2" id="KW-0547">Nucleotide-binding</keyword>
<feature type="domain" description="ABC transporter" evidence="5">
    <location>
        <begin position="6"/>
        <end position="238"/>
    </location>
</feature>
<feature type="compositionally biased region" description="Polar residues" evidence="4">
    <location>
        <begin position="269"/>
        <end position="278"/>
    </location>
</feature>
<evidence type="ECO:0000313" key="7">
    <source>
        <dbReference type="Proteomes" id="UP000029516"/>
    </source>
</evidence>
<feature type="compositionally biased region" description="Basic and acidic residues" evidence="4">
    <location>
        <begin position="240"/>
        <end position="266"/>
    </location>
</feature>
<evidence type="ECO:0000256" key="2">
    <source>
        <dbReference type="ARBA" id="ARBA00022741"/>
    </source>
</evidence>
<dbReference type="Pfam" id="PF00005">
    <property type="entry name" value="ABC_tran"/>
    <property type="match status" value="2"/>
</dbReference>
<evidence type="ECO:0000256" key="3">
    <source>
        <dbReference type="ARBA" id="ARBA00022840"/>
    </source>
</evidence>
<gene>
    <name evidence="6" type="ORF">LH23_14010</name>
</gene>
<evidence type="ECO:0000259" key="5">
    <source>
        <dbReference type="PROSITE" id="PS50893"/>
    </source>
</evidence>
<dbReference type="PROSITE" id="PS50893">
    <property type="entry name" value="ABC_TRANSPORTER_2"/>
    <property type="match status" value="2"/>
</dbReference>
<proteinExistence type="predicted"/>
<dbReference type="RefSeq" id="WP_039292077.1">
    <property type="nucleotide sequence ID" value="NZ_CP009458.1"/>
</dbReference>
<keyword evidence="3 6" id="KW-0067">ATP-binding</keyword>
<evidence type="ECO:0000256" key="4">
    <source>
        <dbReference type="SAM" id="MobiDB-lite"/>
    </source>
</evidence>
<dbReference type="EMBL" id="CP009458">
    <property type="protein sequence ID" value="AIR61730.1"/>
    <property type="molecule type" value="Genomic_DNA"/>
</dbReference>
<dbReference type="InterPro" id="IPR003439">
    <property type="entry name" value="ABC_transporter-like_ATP-bd"/>
</dbReference>
<protein>
    <submittedName>
        <fullName evidence="6">ABC transporter ATP-binding protein</fullName>
    </submittedName>
</protein>
<reference evidence="6 7" key="1">
    <citation type="submission" date="2014-09" db="EMBL/GenBank/DDBJ databases">
        <authorList>
            <person name="Chan K.-G."/>
        </authorList>
    </citation>
    <scope>NUCLEOTIDE SEQUENCE [LARGE SCALE GENOMIC DNA]</scope>
    <source>
        <strain evidence="6 7">M006</strain>
    </source>
</reference>
<dbReference type="GO" id="GO:0016887">
    <property type="term" value="F:ATP hydrolysis activity"/>
    <property type="evidence" value="ECO:0007669"/>
    <property type="project" value="InterPro"/>
</dbReference>
<dbReference type="InterPro" id="IPR003593">
    <property type="entry name" value="AAA+_ATPase"/>
</dbReference>
<keyword evidence="1" id="KW-0677">Repeat</keyword>
<dbReference type="SUPFAM" id="SSF52540">
    <property type="entry name" value="P-loop containing nucleoside triphosphate hydrolases"/>
    <property type="match status" value="2"/>
</dbReference>
<dbReference type="SMART" id="SM00382">
    <property type="entry name" value="AAA"/>
    <property type="match status" value="2"/>
</dbReference>
<dbReference type="KEGG" id="cem:LH23_14010"/>
<evidence type="ECO:0000313" key="6">
    <source>
        <dbReference type="EMBL" id="AIR61730.1"/>
    </source>
</evidence>
<dbReference type="InterPro" id="IPR027417">
    <property type="entry name" value="P-loop_NTPase"/>
</dbReference>
<organism evidence="6 7">
    <name type="scientific">Cedecea neteri</name>
    <dbReference type="NCBI Taxonomy" id="158822"/>
    <lineage>
        <taxon>Bacteria</taxon>
        <taxon>Pseudomonadati</taxon>
        <taxon>Pseudomonadota</taxon>
        <taxon>Gammaproteobacteria</taxon>
        <taxon>Enterobacterales</taxon>
        <taxon>Enterobacteriaceae</taxon>
        <taxon>Cedecea</taxon>
    </lineage>
</organism>
<sequence length="537" mass="58893">MTNSILTLDRVSFVLPDGKPLFSNLTEQFDHQHTALVGRNGVGKSLLAKILSGLVAPTSGRRSCSGRVRYLAQHLTPHHYHSVAMLAGVDTQLAALDRIEAGSIDPADFDLVGDNWDLRQRLQAQLESAGLGYLSPGSAINLLSGGEAMRVALTGAMLSEADFLILDEPTNHLDAASRLTLMRQLQQWPRGLLLISHDRKLLQQMERIVELSSLGLRSYGGNYDFYQQMKAQETSSAAHNLERLKTERKREEQALREQRERLEKRGSRGTRQGKNANQAKILLGRQKGRSEASAGKRVKQQTQAQELLSQQVQQATKQIEVSTPVAMHITSTFEALPQNVATLDEVVLPFVPASFREITLTINGGQRIGVVGSNGCGKSTLLKTLAGLLLPVSGHREVRAKTAYLDQQMSILDRQKTALEQLLAVNSQAGESHLRMQLAQLGLDASRASLPCGELSGGEQLKAALAMLIYADSPASFLLLDEPSNHLDIVSLHTLESFLNQYQGTLMVVSHDEVFLSQIELTHWLVAGDKGWELSPS</sequence>
<dbReference type="PANTHER" id="PTHR19211:SF6">
    <property type="entry name" value="BLL7188 PROTEIN"/>
    <property type="match status" value="1"/>
</dbReference>
<dbReference type="GO" id="GO:0005524">
    <property type="term" value="F:ATP binding"/>
    <property type="evidence" value="ECO:0007669"/>
    <property type="project" value="UniProtKB-KW"/>
</dbReference>